<proteinExistence type="predicted"/>
<dbReference type="PATRIC" id="fig|1300347.3.peg.2858"/>
<evidence type="ECO:0000259" key="1">
    <source>
        <dbReference type="Pfam" id="PF07905"/>
    </source>
</evidence>
<protein>
    <submittedName>
        <fullName evidence="3">Purine catabolism regulatory protein</fullName>
    </submittedName>
</protein>
<dbReference type="EMBL" id="CP015079">
    <property type="protein sequence ID" value="ANH39276.1"/>
    <property type="molecule type" value="Genomic_DNA"/>
</dbReference>
<evidence type="ECO:0000313" key="4">
    <source>
        <dbReference type="Proteomes" id="UP000077868"/>
    </source>
</evidence>
<dbReference type="AlphaFoldDB" id="A0A1A9GMI2"/>
<keyword evidence="4" id="KW-1185">Reference proteome</keyword>
<evidence type="ECO:0000313" key="3">
    <source>
        <dbReference type="EMBL" id="ANH39276.1"/>
    </source>
</evidence>
<dbReference type="PANTHER" id="PTHR33744">
    <property type="entry name" value="CARBOHYDRATE DIACID REGULATOR"/>
    <property type="match status" value="1"/>
</dbReference>
<dbReference type="InterPro" id="IPR012914">
    <property type="entry name" value="PucR_dom"/>
</dbReference>
<reference evidence="3 4" key="1">
    <citation type="submission" date="2016-03" db="EMBL/GenBank/DDBJ databases">
        <title>Complete genome sequence of a soil Actinobacterium, Nocardioides dokdonensis FR1436.</title>
        <authorList>
            <person name="Kwon S.-K."/>
            <person name="Kim K."/>
            <person name="Kim J.F."/>
        </authorList>
    </citation>
    <scope>NUCLEOTIDE SEQUENCE [LARGE SCALE GENOMIC DNA]</scope>
    <source>
        <strain evidence="3 4">FR1436</strain>
    </source>
</reference>
<feature type="domain" description="PucR C-terminal helix-turn-helix" evidence="2">
    <location>
        <begin position="433"/>
        <end position="491"/>
    </location>
</feature>
<dbReference type="Gene3D" id="1.10.10.2840">
    <property type="entry name" value="PucR C-terminal helix-turn-helix domain"/>
    <property type="match status" value="1"/>
</dbReference>
<sequence>MVSVAELVGRPELALEALHIPDPGASVRWVATSELADPTPYLEGGEVLLTTGLGTEPWDAEWDAYVARLAQAGTRALGLAVGLTHRAAPPALVTACRREGLNLFAVPRATRFVAVSHSAAELLQAERESLTLRSFDAQQALTGAALDPDGLTALTTRLAELVGGAAALIGRDGSPSHGPYGPAVREFDLPLVRQQVARMLPRGRHAAASSTGRDIVTVVRPLGLHARPEAWLATVVPHRLDDHDRAAMSTAGTLLGLALEQQREQRRTGRQLRTRAIELLLADEPRTARIVLGAATTVGHSEPTLPRRLRILRATGSDDARQDALTVLESEPLLATVHDDELVVVAAAASATGIAASLVGRDLRVGIGRSVTTDQASASHAAAGHALATTTAAAPMCTWDDLANTGVVGFLGREAASAFATSFLAPLGDDRILLQTLGAFLREHGSRGETAARLGVHRNTVRNRVEQIEARLRRSLDDPQVRVDAWVALRVTGAVGTDLSASGEPPTSA</sequence>
<dbReference type="Pfam" id="PF07905">
    <property type="entry name" value="PucR"/>
    <property type="match status" value="1"/>
</dbReference>
<name>A0A1A9GMI2_9ACTN</name>
<feature type="domain" description="Purine catabolism PurC-like" evidence="1">
    <location>
        <begin position="26"/>
        <end position="121"/>
    </location>
</feature>
<dbReference type="KEGG" id="ndk:I601_2860"/>
<gene>
    <name evidence="3" type="primary">pucR_5</name>
    <name evidence="3" type="ORF">I601_2860</name>
</gene>
<dbReference type="OrthoDB" id="8450798at2"/>
<dbReference type="PANTHER" id="PTHR33744:SF1">
    <property type="entry name" value="DNA-BINDING TRANSCRIPTIONAL ACTIVATOR ADER"/>
    <property type="match status" value="1"/>
</dbReference>
<accession>A0A1A9GMI2</accession>
<dbReference type="Proteomes" id="UP000077868">
    <property type="component" value="Chromosome"/>
</dbReference>
<dbReference type="InterPro" id="IPR042070">
    <property type="entry name" value="PucR_C-HTH_sf"/>
</dbReference>
<dbReference type="InterPro" id="IPR051448">
    <property type="entry name" value="CdaR-like_regulators"/>
</dbReference>
<dbReference type="STRING" id="1300347.I601_2860"/>
<dbReference type="InterPro" id="IPR025736">
    <property type="entry name" value="PucR_C-HTH_dom"/>
</dbReference>
<evidence type="ECO:0000259" key="2">
    <source>
        <dbReference type="Pfam" id="PF13556"/>
    </source>
</evidence>
<organism evidence="3 4">
    <name type="scientific">Nocardioides dokdonensis FR1436</name>
    <dbReference type="NCBI Taxonomy" id="1300347"/>
    <lineage>
        <taxon>Bacteria</taxon>
        <taxon>Bacillati</taxon>
        <taxon>Actinomycetota</taxon>
        <taxon>Actinomycetes</taxon>
        <taxon>Propionibacteriales</taxon>
        <taxon>Nocardioidaceae</taxon>
        <taxon>Nocardioides</taxon>
    </lineage>
</organism>
<dbReference type="Pfam" id="PF13556">
    <property type="entry name" value="HTH_30"/>
    <property type="match status" value="1"/>
</dbReference>